<dbReference type="EMBL" id="CM043028">
    <property type="protein sequence ID" value="KAI4587531.1"/>
    <property type="molecule type" value="Genomic_DNA"/>
</dbReference>
<evidence type="ECO:0000313" key="1">
    <source>
        <dbReference type="EMBL" id="KAI4587531.1"/>
    </source>
</evidence>
<accession>A0ACB9VCS6</accession>
<evidence type="ECO:0000313" key="2">
    <source>
        <dbReference type="Proteomes" id="UP001057279"/>
    </source>
</evidence>
<name>A0ACB9VCS6_9CETA</name>
<proteinExistence type="predicted"/>
<keyword evidence="2" id="KW-1185">Reference proteome</keyword>
<protein>
    <submittedName>
        <fullName evidence="1">Uncharacterized protein</fullName>
    </submittedName>
</protein>
<gene>
    <name evidence="1" type="ORF">MJG53_005318</name>
</gene>
<comment type="caution">
    <text evidence="1">The sequence shown here is derived from an EMBL/GenBank/DDBJ whole genome shotgun (WGS) entry which is preliminary data.</text>
</comment>
<organism evidence="1 2">
    <name type="scientific">Ovis ammon polii x Ovis aries</name>
    <dbReference type="NCBI Taxonomy" id="2918886"/>
    <lineage>
        <taxon>Eukaryota</taxon>
        <taxon>Metazoa</taxon>
        <taxon>Chordata</taxon>
        <taxon>Craniata</taxon>
        <taxon>Vertebrata</taxon>
        <taxon>Euteleostomi</taxon>
        <taxon>Mammalia</taxon>
        <taxon>Eutheria</taxon>
        <taxon>Laurasiatheria</taxon>
        <taxon>Artiodactyla</taxon>
        <taxon>Ruminantia</taxon>
        <taxon>Pecora</taxon>
        <taxon>Bovidae</taxon>
        <taxon>Caprinae</taxon>
        <taxon>Ovis</taxon>
    </lineage>
</organism>
<sequence length="326" mass="35815">MWGLLKPQGSLSSSCDQSTFRLFVDATGDYSPGSCIHSLLLLNRKLPPEADTHGSSGLGLGPGFTEKRPRPTCQELSAWPSAFSPSSRLSSPRFHLLLDHLLQVFLNLAALAASLVLRVSLDVVCLQAGHFPLLSLSFLLSAVVHFSYLGTRDPQYTGTEANEELQTRPSERSPVPSALGSGSEIPPQLEGADDLTTNLCLWTHSRASFFDPPALFGSRHHDCRSLSRDEHVSGNCFRADRAPSRTGGQIFLNPERTSSEGSSWVIRKEMCRFVHGCVSKHLQRTSCSRALFVPRGVEQSGNASASEQSRLNWVPEYHTRVLWVQC</sequence>
<dbReference type="Proteomes" id="UP001057279">
    <property type="component" value="Linkage Group LG03"/>
</dbReference>
<reference evidence="1" key="1">
    <citation type="submission" date="2022-03" db="EMBL/GenBank/DDBJ databases">
        <title>Genomic analyses of argali, domestic sheep and their hybrids provide insights into chromosomal evolution, heterosis and genetic basis of agronomic traits.</title>
        <authorList>
            <person name="Li M."/>
        </authorList>
    </citation>
    <scope>NUCLEOTIDE SEQUENCE</scope>
    <source>
        <strain evidence="1">F1 hybrid</strain>
    </source>
</reference>